<dbReference type="GO" id="GO:0008443">
    <property type="term" value="F:phosphofructokinase activity"/>
    <property type="evidence" value="ECO:0007669"/>
    <property type="project" value="TreeGrafter"/>
</dbReference>
<dbReference type="InterPro" id="IPR011611">
    <property type="entry name" value="PfkB_dom"/>
</dbReference>
<dbReference type="EMBL" id="JACBZS010000001">
    <property type="protein sequence ID" value="NYI70406.1"/>
    <property type="molecule type" value="Genomic_DNA"/>
</dbReference>
<dbReference type="Proteomes" id="UP000527616">
    <property type="component" value="Unassembled WGS sequence"/>
</dbReference>
<proteinExistence type="inferred from homology"/>
<dbReference type="PANTHER" id="PTHR46566:SF5">
    <property type="entry name" value="1-PHOSPHOFRUCTOKINASE"/>
    <property type="match status" value="1"/>
</dbReference>
<gene>
    <name evidence="8" type="ORF">GGQ54_000966</name>
</gene>
<keyword evidence="5" id="KW-0067">ATP-binding</keyword>
<keyword evidence="4" id="KW-0418">Kinase</keyword>
<dbReference type="SUPFAM" id="SSF53613">
    <property type="entry name" value="Ribokinase-like"/>
    <property type="match status" value="1"/>
</dbReference>
<dbReference type="AlphaFoldDB" id="A0A7Z0D7M8"/>
<dbReference type="NCBIfam" id="TIGR03168">
    <property type="entry name" value="1-PFK"/>
    <property type="match status" value="1"/>
</dbReference>
<evidence type="ECO:0000313" key="9">
    <source>
        <dbReference type="Proteomes" id="UP000527616"/>
    </source>
</evidence>
<dbReference type="PIRSF" id="PIRSF000535">
    <property type="entry name" value="1PFK/6PFK/LacC"/>
    <property type="match status" value="1"/>
</dbReference>
<comment type="caution">
    <text evidence="8">The sequence shown here is derived from an EMBL/GenBank/DDBJ whole genome shotgun (WGS) entry which is preliminary data.</text>
</comment>
<dbReference type="GO" id="GO:0005829">
    <property type="term" value="C:cytosol"/>
    <property type="evidence" value="ECO:0007669"/>
    <property type="project" value="TreeGrafter"/>
</dbReference>
<evidence type="ECO:0000256" key="5">
    <source>
        <dbReference type="ARBA" id="ARBA00022840"/>
    </source>
</evidence>
<sequence length="310" mass="32451">MNGVLTLTPNPAVDETYQVALRPGETHRVRAPEVRAGGKGLNVARVVARAGRPVVAIAPVDELHLAQFGDQLRASGVTPELVQVTGPTRRSIALVDTAADQATVLNEYGVPISRAEWAKLDDCLKWSMAKYAPRVVVVSGSLPPDPPRNLFPEIIKYARASRARCIVDTSGPALLDAVAAGADLVKPNAEEVREATGESDLATAVRALLDRSPDEGARALVSAGPDGLALFTKGRRGALVARPPERLRGNPTGAGDAAVAAAAVALCSDWDDERLARTAVQWSSAAVLAPVAGELGPLTAPARIRVVEEN</sequence>
<evidence type="ECO:0000256" key="3">
    <source>
        <dbReference type="ARBA" id="ARBA00022741"/>
    </source>
</evidence>
<dbReference type="PANTHER" id="PTHR46566">
    <property type="entry name" value="1-PHOSPHOFRUCTOKINASE-RELATED"/>
    <property type="match status" value="1"/>
</dbReference>
<dbReference type="InterPro" id="IPR002139">
    <property type="entry name" value="Ribo/fructo_kinase"/>
</dbReference>
<feature type="domain" description="Carbohydrate kinase PfkB" evidence="7">
    <location>
        <begin position="12"/>
        <end position="290"/>
    </location>
</feature>
<evidence type="ECO:0000256" key="1">
    <source>
        <dbReference type="ARBA" id="ARBA00010688"/>
    </source>
</evidence>
<keyword evidence="9" id="KW-1185">Reference proteome</keyword>
<evidence type="ECO:0000256" key="2">
    <source>
        <dbReference type="ARBA" id="ARBA00022679"/>
    </source>
</evidence>
<evidence type="ECO:0000313" key="8">
    <source>
        <dbReference type="EMBL" id="NYI70406.1"/>
    </source>
</evidence>
<name>A0A7Z0D7M8_9ACTN</name>
<dbReference type="Pfam" id="PF00294">
    <property type="entry name" value="PfkB"/>
    <property type="match status" value="1"/>
</dbReference>
<evidence type="ECO:0000259" key="7">
    <source>
        <dbReference type="Pfam" id="PF00294"/>
    </source>
</evidence>
<reference evidence="8 9" key="1">
    <citation type="submission" date="2020-07" db="EMBL/GenBank/DDBJ databases">
        <title>Sequencing the genomes of 1000 actinobacteria strains.</title>
        <authorList>
            <person name="Klenk H.-P."/>
        </authorList>
    </citation>
    <scope>NUCLEOTIDE SEQUENCE [LARGE SCALE GENOMIC DNA]</scope>
    <source>
        <strain evidence="8 9">DSM 103164</strain>
    </source>
</reference>
<protein>
    <recommendedName>
        <fullName evidence="7">Carbohydrate kinase PfkB domain-containing protein</fullName>
    </recommendedName>
</protein>
<dbReference type="RefSeq" id="WP_179444367.1">
    <property type="nucleotide sequence ID" value="NZ_JACBZS010000001.1"/>
</dbReference>
<keyword evidence="2 6" id="KW-0808">Transferase</keyword>
<dbReference type="InterPro" id="IPR029056">
    <property type="entry name" value="Ribokinase-like"/>
</dbReference>
<dbReference type="Gene3D" id="3.40.1190.20">
    <property type="match status" value="1"/>
</dbReference>
<dbReference type="InterPro" id="IPR017583">
    <property type="entry name" value="Tagatose/fructose_Pkinase"/>
</dbReference>
<accession>A0A7Z0D7M8</accession>
<keyword evidence="3" id="KW-0547">Nucleotide-binding</keyword>
<evidence type="ECO:0000256" key="6">
    <source>
        <dbReference type="PIRNR" id="PIRNR000535"/>
    </source>
</evidence>
<comment type="similarity">
    <text evidence="1">Belongs to the carbohydrate kinase PfkB family.</text>
</comment>
<dbReference type="PRINTS" id="PR00990">
    <property type="entry name" value="RIBOKINASE"/>
</dbReference>
<dbReference type="GO" id="GO:0005524">
    <property type="term" value="F:ATP binding"/>
    <property type="evidence" value="ECO:0007669"/>
    <property type="project" value="UniProtKB-KW"/>
</dbReference>
<organism evidence="8 9">
    <name type="scientific">Naumannella cuiyingiana</name>
    <dbReference type="NCBI Taxonomy" id="1347891"/>
    <lineage>
        <taxon>Bacteria</taxon>
        <taxon>Bacillati</taxon>
        <taxon>Actinomycetota</taxon>
        <taxon>Actinomycetes</taxon>
        <taxon>Propionibacteriales</taxon>
        <taxon>Propionibacteriaceae</taxon>
        <taxon>Naumannella</taxon>
    </lineage>
</organism>
<evidence type="ECO:0000256" key="4">
    <source>
        <dbReference type="ARBA" id="ARBA00022777"/>
    </source>
</evidence>